<dbReference type="CDD" id="cd13400">
    <property type="entry name" value="LT_IagB-like"/>
    <property type="match status" value="1"/>
</dbReference>
<feature type="signal peptide" evidence="1">
    <location>
        <begin position="1"/>
        <end position="19"/>
    </location>
</feature>
<name>A0A9J6PW60_9GAMM</name>
<organism evidence="3 4">
    <name type="scientific">Winslowiella arboricola</name>
    <dbReference type="NCBI Taxonomy" id="2978220"/>
    <lineage>
        <taxon>Bacteria</taxon>
        <taxon>Pseudomonadati</taxon>
        <taxon>Pseudomonadota</taxon>
        <taxon>Gammaproteobacteria</taxon>
        <taxon>Enterobacterales</taxon>
        <taxon>Erwiniaceae</taxon>
        <taxon>Winslowiella</taxon>
    </lineage>
</organism>
<dbReference type="EMBL" id="JAODIM010000041">
    <property type="protein sequence ID" value="MCU5778263.1"/>
    <property type="molecule type" value="Genomic_DNA"/>
</dbReference>
<dbReference type="Proteomes" id="UP001064262">
    <property type="component" value="Unassembled WGS sequence"/>
</dbReference>
<comment type="caution">
    <text evidence="3">The sequence shown here is derived from an EMBL/GenBank/DDBJ whole genome shotgun (WGS) entry which is preliminary data.</text>
</comment>
<dbReference type="InterPro" id="IPR008258">
    <property type="entry name" value="Transglycosylase_SLT_dom_1"/>
</dbReference>
<evidence type="ECO:0000256" key="1">
    <source>
        <dbReference type="SAM" id="SignalP"/>
    </source>
</evidence>
<proteinExistence type="predicted"/>
<dbReference type="Pfam" id="PF01464">
    <property type="entry name" value="SLT"/>
    <property type="match status" value="1"/>
</dbReference>
<dbReference type="SUPFAM" id="SSF53955">
    <property type="entry name" value="Lysozyme-like"/>
    <property type="match status" value="1"/>
</dbReference>
<feature type="chain" id="PRO_5039953200" evidence="1">
    <location>
        <begin position="20"/>
        <end position="151"/>
    </location>
</feature>
<dbReference type="InterPro" id="IPR023346">
    <property type="entry name" value="Lysozyme-like_dom_sf"/>
</dbReference>
<dbReference type="Gene3D" id="1.10.530.10">
    <property type="match status" value="1"/>
</dbReference>
<gene>
    <name evidence="3" type="ORF">N5923_12250</name>
</gene>
<protein>
    <submittedName>
        <fullName evidence="3">Lytic transglycosylase domain-containing protein</fullName>
    </submittedName>
</protein>
<feature type="domain" description="Transglycosylase SLT" evidence="2">
    <location>
        <begin position="21"/>
        <end position="131"/>
    </location>
</feature>
<keyword evidence="1" id="KW-0732">Signal</keyword>
<keyword evidence="4" id="KW-1185">Reference proteome</keyword>
<dbReference type="RefSeq" id="WP_267142094.1">
    <property type="nucleotide sequence ID" value="NZ_JAODIL010000066.1"/>
</dbReference>
<sequence>MRAFLCFLLLGLIQLPVQATCWQQAGQRYGIEPELLQAIAIVESNLQSSARNQNRDGSYDIGLMQINSRHLPLLRNFQISESALLDNPCLSVMTGAWVLAGFMRSYGYSWEAVGAYNAGNAADRGHLRQRYIQRVHPHYTRLKNESRTAEQ</sequence>
<evidence type="ECO:0000259" key="2">
    <source>
        <dbReference type="Pfam" id="PF01464"/>
    </source>
</evidence>
<evidence type="ECO:0000313" key="4">
    <source>
        <dbReference type="Proteomes" id="UP001064262"/>
    </source>
</evidence>
<dbReference type="AlphaFoldDB" id="A0A9J6PW60"/>
<accession>A0A9J6PW60</accession>
<reference evidence="3" key="1">
    <citation type="submission" date="2022-09" db="EMBL/GenBank/DDBJ databases">
        <title>Winslowiella arboricola sp. nov., isolated from bleeding cankers on broadleaf hosts.</title>
        <authorList>
            <person name="Brady C."/>
            <person name="Kaur S."/>
            <person name="Crampton B."/>
            <person name="Maddock D."/>
            <person name="Arnold D."/>
            <person name="Denman S."/>
        </authorList>
    </citation>
    <scope>NUCLEOTIDE SEQUENCE</scope>
    <source>
        <strain evidence="3">BAC 15a-03b</strain>
    </source>
</reference>
<evidence type="ECO:0000313" key="3">
    <source>
        <dbReference type="EMBL" id="MCU5778263.1"/>
    </source>
</evidence>